<feature type="compositionally biased region" description="Pro residues" evidence="1">
    <location>
        <begin position="219"/>
        <end position="237"/>
    </location>
</feature>
<organism evidence="3 4">
    <name type="scientific">Edaphochlamys debaryana</name>
    <dbReference type="NCBI Taxonomy" id="47281"/>
    <lineage>
        <taxon>Eukaryota</taxon>
        <taxon>Viridiplantae</taxon>
        <taxon>Chlorophyta</taxon>
        <taxon>core chlorophytes</taxon>
        <taxon>Chlorophyceae</taxon>
        <taxon>CS clade</taxon>
        <taxon>Chlamydomonadales</taxon>
        <taxon>Chlamydomonadales incertae sedis</taxon>
        <taxon>Edaphochlamys</taxon>
    </lineage>
</organism>
<feature type="compositionally biased region" description="Pro residues" evidence="1">
    <location>
        <begin position="51"/>
        <end position="62"/>
    </location>
</feature>
<evidence type="ECO:0000256" key="1">
    <source>
        <dbReference type="SAM" id="MobiDB-lite"/>
    </source>
</evidence>
<accession>A0A835XQ19</accession>
<evidence type="ECO:0000256" key="2">
    <source>
        <dbReference type="SAM" id="SignalP"/>
    </source>
</evidence>
<feature type="compositionally biased region" description="Basic residues" evidence="1">
    <location>
        <begin position="36"/>
        <end position="50"/>
    </location>
</feature>
<evidence type="ECO:0000313" key="4">
    <source>
        <dbReference type="Proteomes" id="UP000612055"/>
    </source>
</evidence>
<feature type="chain" id="PRO_5032390251" evidence="2">
    <location>
        <begin position="28"/>
        <end position="237"/>
    </location>
</feature>
<reference evidence="3" key="1">
    <citation type="journal article" date="2020" name="bioRxiv">
        <title>Comparative genomics of Chlamydomonas.</title>
        <authorList>
            <person name="Craig R.J."/>
            <person name="Hasan A.R."/>
            <person name="Ness R.W."/>
            <person name="Keightley P.D."/>
        </authorList>
    </citation>
    <scope>NUCLEOTIDE SEQUENCE</scope>
    <source>
        <strain evidence="3">CCAP 11/70</strain>
    </source>
</reference>
<dbReference type="Proteomes" id="UP000612055">
    <property type="component" value="Unassembled WGS sequence"/>
</dbReference>
<keyword evidence="4" id="KW-1185">Reference proteome</keyword>
<protein>
    <submittedName>
        <fullName evidence="3">Uncharacterized protein</fullName>
    </submittedName>
</protein>
<proteinExistence type="predicted"/>
<sequence length="237" mass="25173">MSRSLTPRQRAVALLVPIVLLLSSVLAVDGRTWRVTGRRARPPPHRRPPPKRSPPVHTPIPDPGREPPSDDDPDLYPTDANLQDGLWCKCIRSGFDSAECLKSGSGVTICGALRPGYYEQGKPQVMDEIKDLYGFELVPFNSSDPDYVTDPCADPVLRGAVLSVDASTSVAPKGHECVSRQATSAPLCSAGGSPGDTPSGPGAGEPQPTEMQPTEEPQPSDPQPAEEPQPADAPPSE</sequence>
<dbReference type="EMBL" id="JAEHOE010000077">
    <property type="protein sequence ID" value="KAG2489002.1"/>
    <property type="molecule type" value="Genomic_DNA"/>
</dbReference>
<dbReference type="AlphaFoldDB" id="A0A835XQ19"/>
<keyword evidence="2" id="KW-0732">Signal</keyword>
<name>A0A835XQ19_9CHLO</name>
<feature type="compositionally biased region" description="Low complexity" evidence="1">
    <location>
        <begin position="189"/>
        <end position="217"/>
    </location>
</feature>
<feature type="signal peptide" evidence="2">
    <location>
        <begin position="1"/>
        <end position="27"/>
    </location>
</feature>
<feature type="region of interest" description="Disordered" evidence="1">
    <location>
        <begin position="183"/>
        <end position="237"/>
    </location>
</feature>
<comment type="caution">
    <text evidence="3">The sequence shown here is derived from an EMBL/GenBank/DDBJ whole genome shotgun (WGS) entry which is preliminary data.</text>
</comment>
<evidence type="ECO:0000313" key="3">
    <source>
        <dbReference type="EMBL" id="KAG2489002.1"/>
    </source>
</evidence>
<gene>
    <name evidence="3" type="ORF">HYH03_012441</name>
</gene>
<feature type="region of interest" description="Disordered" evidence="1">
    <location>
        <begin position="36"/>
        <end position="78"/>
    </location>
</feature>